<feature type="domain" description="HEPN" evidence="2">
    <location>
        <begin position="15"/>
        <end position="126"/>
    </location>
</feature>
<dbReference type="InterPro" id="IPR007842">
    <property type="entry name" value="HEPN_dom"/>
</dbReference>
<organism evidence="3 4">
    <name type="scientific">Candidatus Ordinivivax streblomastigis</name>
    <dbReference type="NCBI Taxonomy" id="2540710"/>
    <lineage>
        <taxon>Bacteria</taxon>
        <taxon>Pseudomonadati</taxon>
        <taxon>Bacteroidota</taxon>
        <taxon>Bacteroidia</taxon>
        <taxon>Bacteroidales</taxon>
        <taxon>Candidatus Ordinivivax</taxon>
    </lineage>
</organism>
<name>A0A5M8P070_9BACT</name>
<evidence type="ECO:0000313" key="3">
    <source>
        <dbReference type="EMBL" id="KAA6301801.1"/>
    </source>
</evidence>
<dbReference type="Proteomes" id="UP000324575">
    <property type="component" value="Unassembled WGS sequence"/>
</dbReference>
<dbReference type="PANTHER" id="PTHR36565:SF1">
    <property type="entry name" value="UPF0332 PROTEIN TM_1000"/>
    <property type="match status" value="1"/>
</dbReference>
<proteinExistence type="inferred from homology"/>
<evidence type="ECO:0000259" key="2">
    <source>
        <dbReference type="Pfam" id="PF05168"/>
    </source>
</evidence>
<dbReference type="Gene3D" id="1.20.120.330">
    <property type="entry name" value="Nucleotidyltransferases domain 2"/>
    <property type="match status" value="1"/>
</dbReference>
<dbReference type="Pfam" id="PF05168">
    <property type="entry name" value="HEPN"/>
    <property type="match status" value="1"/>
</dbReference>
<accession>A0A5M8P070</accession>
<comment type="similarity">
    <text evidence="1">Belongs to the UPF0332 family.</text>
</comment>
<dbReference type="InterPro" id="IPR052226">
    <property type="entry name" value="UPF0332_toxin"/>
</dbReference>
<reference evidence="3 4" key="1">
    <citation type="submission" date="2019-03" db="EMBL/GenBank/DDBJ databases">
        <title>Single cell metagenomics reveals metabolic interactions within the superorganism composed of flagellate Streblomastix strix and complex community of Bacteroidetes bacteria on its surface.</title>
        <authorList>
            <person name="Treitli S.C."/>
            <person name="Kolisko M."/>
            <person name="Husnik F."/>
            <person name="Keeling P."/>
            <person name="Hampl V."/>
        </authorList>
    </citation>
    <scope>NUCLEOTIDE SEQUENCE [LARGE SCALE GENOMIC DNA]</scope>
    <source>
        <strain evidence="3">St1</strain>
    </source>
</reference>
<dbReference type="EMBL" id="SNRX01000014">
    <property type="protein sequence ID" value="KAA6301801.1"/>
    <property type="molecule type" value="Genomic_DNA"/>
</dbReference>
<dbReference type="AlphaFoldDB" id="A0A5M8P070"/>
<protein>
    <recommendedName>
        <fullName evidence="2">HEPN domain-containing protein</fullName>
    </recommendedName>
</protein>
<evidence type="ECO:0000256" key="1">
    <source>
        <dbReference type="ARBA" id="ARBA00038248"/>
    </source>
</evidence>
<sequence length="141" mass="16090">MKLSEEERNLVVVHRLQKAKDTLREAKGNIDLGYWHTAANRLYYACYYATSALLIKYEHSPQTHSGVIGLFGEHFVSKGIVSKEAGKLYRKLFELRQTGDYNDWINIEAADIQPLVIPAEEYICLLEKLILTKPIPTSPIP</sequence>
<gene>
    <name evidence="3" type="ORF">EZS26_002110</name>
</gene>
<dbReference type="PANTHER" id="PTHR36565">
    <property type="entry name" value="UPF0332 PROTEIN TM_1000"/>
    <property type="match status" value="1"/>
</dbReference>
<evidence type="ECO:0000313" key="4">
    <source>
        <dbReference type="Proteomes" id="UP000324575"/>
    </source>
</evidence>
<comment type="caution">
    <text evidence="3">The sequence shown here is derived from an EMBL/GenBank/DDBJ whole genome shotgun (WGS) entry which is preliminary data.</text>
</comment>